<keyword evidence="7" id="KW-1003">Cell membrane</keyword>
<comment type="function">
    <text evidence="1 7">Probably involved in membrane trafficking.</text>
</comment>
<evidence type="ECO:0000313" key="8">
    <source>
        <dbReference type="EMBL" id="KAL0305761.1"/>
    </source>
</evidence>
<sequence>MAFMCYCRNESALRFGWFFMFYLLHIGFCIFAAVAPPVVFKGKSLAGILPAVDLIGKHVLVGVGSIPINGQDMIITLNYDTIPLLT</sequence>
<comment type="subcellular location">
    <subcellularLocation>
        <location evidence="7">Cell membrane</location>
        <topology evidence="7">Multi-pass membrane protein</topology>
    </subcellularLocation>
    <subcellularLocation>
        <location evidence="7">Cytoplasmic vesicle</location>
        <location evidence="7">Secretory vesicle membrane</location>
        <topology evidence="7">Multi-pass membrane protein</topology>
    </subcellularLocation>
</comment>
<gene>
    <name evidence="8" type="ORF">Sradi_5993400</name>
</gene>
<feature type="transmembrane region" description="Helical" evidence="7">
    <location>
        <begin position="12"/>
        <end position="35"/>
    </location>
</feature>
<proteinExistence type="inferred from homology"/>
<dbReference type="GO" id="GO:0055038">
    <property type="term" value="C:recycling endosome membrane"/>
    <property type="evidence" value="ECO:0007669"/>
    <property type="project" value="TreeGrafter"/>
</dbReference>
<evidence type="ECO:0000256" key="7">
    <source>
        <dbReference type="RuleBase" id="RU363122"/>
    </source>
</evidence>
<comment type="similarity">
    <text evidence="2 7">Belongs to the SCAMP family.</text>
</comment>
<dbReference type="PANTHER" id="PTHR10687:SF75">
    <property type="entry name" value="SECRETORY CARRIER-ASSOCIATED MEMBRANE PROTEIN 5"/>
    <property type="match status" value="1"/>
</dbReference>
<keyword evidence="3 7" id="KW-0812">Transmembrane</keyword>
<keyword evidence="5 7" id="KW-0472">Membrane</keyword>
<protein>
    <recommendedName>
        <fullName evidence="7">Secretory carrier-associated membrane protein</fullName>
        <shortName evidence="7">Secretory carrier membrane protein</shortName>
    </recommendedName>
</protein>
<dbReference type="GO" id="GO:0015031">
    <property type="term" value="P:protein transport"/>
    <property type="evidence" value="ECO:0007669"/>
    <property type="project" value="InterPro"/>
</dbReference>
<name>A0AAW2KGD0_SESRA</name>
<dbReference type="GO" id="GO:0030658">
    <property type="term" value="C:transport vesicle membrane"/>
    <property type="evidence" value="ECO:0007669"/>
    <property type="project" value="UniProtKB-SubCell"/>
</dbReference>
<dbReference type="GO" id="GO:0032588">
    <property type="term" value="C:trans-Golgi network membrane"/>
    <property type="evidence" value="ECO:0007669"/>
    <property type="project" value="TreeGrafter"/>
</dbReference>
<comment type="caution">
    <text evidence="7">Lacks conserved residue(s) required for the propagation of feature annotation.</text>
</comment>
<dbReference type="EMBL" id="JACGWJ010000028">
    <property type="protein sequence ID" value="KAL0305761.1"/>
    <property type="molecule type" value="Genomic_DNA"/>
</dbReference>
<dbReference type="PANTHER" id="PTHR10687">
    <property type="entry name" value="SECRETORY CARRIER-ASSOCIATED MEMBRANE PROTEIN SCAMP"/>
    <property type="match status" value="1"/>
</dbReference>
<dbReference type="InterPro" id="IPR007273">
    <property type="entry name" value="SCAMP"/>
</dbReference>
<evidence type="ECO:0000256" key="2">
    <source>
        <dbReference type="ARBA" id="ARBA00010482"/>
    </source>
</evidence>
<reference evidence="8" key="2">
    <citation type="journal article" date="2024" name="Plant">
        <title>Genomic evolution and insights into agronomic trait innovations of Sesamum species.</title>
        <authorList>
            <person name="Miao H."/>
            <person name="Wang L."/>
            <person name="Qu L."/>
            <person name="Liu H."/>
            <person name="Sun Y."/>
            <person name="Le M."/>
            <person name="Wang Q."/>
            <person name="Wei S."/>
            <person name="Zheng Y."/>
            <person name="Lin W."/>
            <person name="Duan Y."/>
            <person name="Cao H."/>
            <person name="Xiong S."/>
            <person name="Wang X."/>
            <person name="Wei L."/>
            <person name="Li C."/>
            <person name="Ma Q."/>
            <person name="Ju M."/>
            <person name="Zhao R."/>
            <person name="Li G."/>
            <person name="Mu C."/>
            <person name="Tian Q."/>
            <person name="Mei H."/>
            <person name="Zhang T."/>
            <person name="Gao T."/>
            <person name="Zhang H."/>
        </authorList>
    </citation>
    <scope>NUCLEOTIDE SEQUENCE</scope>
    <source>
        <strain evidence="8">G02</strain>
    </source>
</reference>
<keyword evidence="6 7" id="KW-0968">Cytoplasmic vesicle</keyword>
<evidence type="ECO:0000256" key="1">
    <source>
        <dbReference type="ARBA" id="ARBA00004003"/>
    </source>
</evidence>
<dbReference type="Pfam" id="PF04144">
    <property type="entry name" value="SCAMP"/>
    <property type="match status" value="1"/>
</dbReference>
<organism evidence="8">
    <name type="scientific">Sesamum radiatum</name>
    <name type="common">Black benniseed</name>
    <dbReference type="NCBI Taxonomy" id="300843"/>
    <lineage>
        <taxon>Eukaryota</taxon>
        <taxon>Viridiplantae</taxon>
        <taxon>Streptophyta</taxon>
        <taxon>Embryophyta</taxon>
        <taxon>Tracheophyta</taxon>
        <taxon>Spermatophyta</taxon>
        <taxon>Magnoliopsida</taxon>
        <taxon>eudicotyledons</taxon>
        <taxon>Gunneridae</taxon>
        <taxon>Pentapetalae</taxon>
        <taxon>asterids</taxon>
        <taxon>lamiids</taxon>
        <taxon>Lamiales</taxon>
        <taxon>Pedaliaceae</taxon>
        <taxon>Sesamum</taxon>
    </lineage>
</organism>
<comment type="caution">
    <text evidence="8">The sequence shown here is derived from an EMBL/GenBank/DDBJ whole genome shotgun (WGS) entry which is preliminary data.</text>
</comment>
<keyword evidence="4 7" id="KW-1133">Transmembrane helix</keyword>
<evidence type="ECO:0000256" key="5">
    <source>
        <dbReference type="ARBA" id="ARBA00023136"/>
    </source>
</evidence>
<accession>A0AAW2KGD0</accession>
<evidence type="ECO:0000256" key="3">
    <source>
        <dbReference type="ARBA" id="ARBA00022692"/>
    </source>
</evidence>
<dbReference type="GO" id="GO:0005886">
    <property type="term" value="C:plasma membrane"/>
    <property type="evidence" value="ECO:0007669"/>
    <property type="project" value="UniProtKB-SubCell"/>
</dbReference>
<dbReference type="AlphaFoldDB" id="A0AAW2KGD0"/>
<evidence type="ECO:0000256" key="6">
    <source>
        <dbReference type="ARBA" id="ARBA00023329"/>
    </source>
</evidence>
<evidence type="ECO:0000256" key="4">
    <source>
        <dbReference type="ARBA" id="ARBA00022989"/>
    </source>
</evidence>
<keyword evidence="7" id="KW-0813">Transport</keyword>
<reference evidence="8" key="1">
    <citation type="submission" date="2020-06" db="EMBL/GenBank/DDBJ databases">
        <authorList>
            <person name="Li T."/>
            <person name="Hu X."/>
            <person name="Zhang T."/>
            <person name="Song X."/>
            <person name="Zhang H."/>
            <person name="Dai N."/>
            <person name="Sheng W."/>
            <person name="Hou X."/>
            <person name="Wei L."/>
        </authorList>
    </citation>
    <scope>NUCLEOTIDE SEQUENCE</scope>
    <source>
        <strain evidence="8">G02</strain>
        <tissue evidence="8">Leaf</tissue>
    </source>
</reference>